<dbReference type="GO" id="GO:0005886">
    <property type="term" value="C:plasma membrane"/>
    <property type="evidence" value="ECO:0007669"/>
    <property type="project" value="TreeGrafter"/>
</dbReference>
<keyword evidence="7" id="KW-1185">Reference proteome</keyword>
<feature type="transmembrane region" description="Helical" evidence="4">
    <location>
        <begin position="143"/>
        <end position="162"/>
    </location>
</feature>
<dbReference type="Proteomes" id="UP000515121">
    <property type="component" value="Unplaced"/>
</dbReference>
<sequence>MARKISMAALSVVLAATLVQITYARTYTVGDSISWQIPNSNADFYDDWAENKDFMVGDVLVFNFTTGAHNVAEVTEVAYDACSTTDTIFTENNGPARITLKRTGEYYFICTFPAHCFGGQKLKVDVRNGASTTPGILGPPSSASSLVATLYLVSMSIALVLLC</sequence>
<dbReference type="InterPro" id="IPR028871">
    <property type="entry name" value="BlueCu_1_BS"/>
</dbReference>
<dbReference type="Pfam" id="PF02298">
    <property type="entry name" value="Cu_bind_like"/>
    <property type="match status" value="1"/>
</dbReference>
<dbReference type="InterPro" id="IPR008972">
    <property type="entry name" value="Cupredoxin"/>
</dbReference>
<dbReference type="InterPro" id="IPR003245">
    <property type="entry name" value="Phytocyanin_dom"/>
</dbReference>
<evidence type="ECO:0000313" key="8">
    <source>
        <dbReference type="RefSeq" id="XP_022756489.1"/>
    </source>
</evidence>
<dbReference type="GO" id="GO:0046872">
    <property type="term" value="F:metal ion binding"/>
    <property type="evidence" value="ECO:0007669"/>
    <property type="project" value="UniProtKB-KW"/>
</dbReference>
<dbReference type="SUPFAM" id="SSF49503">
    <property type="entry name" value="Cupredoxins"/>
    <property type="match status" value="1"/>
</dbReference>
<organism evidence="7 8">
    <name type="scientific">Durio zibethinus</name>
    <name type="common">Durian</name>
    <dbReference type="NCBI Taxonomy" id="66656"/>
    <lineage>
        <taxon>Eukaryota</taxon>
        <taxon>Viridiplantae</taxon>
        <taxon>Streptophyta</taxon>
        <taxon>Embryophyta</taxon>
        <taxon>Tracheophyta</taxon>
        <taxon>Spermatophyta</taxon>
        <taxon>Magnoliopsida</taxon>
        <taxon>eudicotyledons</taxon>
        <taxon>Gunneridae</taxon>
        <taxon>Pentapetalae</taxon>
        <taxon>rosids</taxon>
        <taxon>malvids</taxon>
        <taxon>Malvales</taxon>
        <taxon>Malvaceae</taxon>
        <taxon>Helicteroideae</taxon>
        <taxon>Durio</taxon>
    </lineage>
</organism>
<feature type="signal peptide" evidence="5">
    <location>
        <begin position="1"/>
        <end position="24"/>
    </location>
</feature>
<evidence type="ECO:0000256" key="3">
    <source>
        <dbReference type="ARBA" id="ARBA00023180"/>
    </source>
</evidence>
<protein>
    <submittedName>
        <fullName evidence="8">Stellacyanin-like</fullName>
    </submittedName>
</protein>
<dbReference type="PANTHER" id="PTHR33021:SF496">
    <property type="entry name" value="OS08G0482700 PROTEIN"/>
    <property type="match status" value="1"/>
</dbReference>
<dbReference type="PROSITE" id="PS00196">
    <property type="entry name" value="COPPER_BLUE"/>
    <property type="match status" value="1"/>
</dbReference>
<dbReference type="Gene3D" id="2.60.40.420">
    <property type="entry name" value="Cupredoxins - blue copper proteins"/>
    <property type="match status" value="1"/>
</dbReference>
<keyword evidence="4" id="KW-1133">Transmembrane helix</keyword>
<keyword evidence="4" id="KW-0812">Transmembrane</keyword>
<accession>A0A6P5ZUN7</accession>
<name>A0A6P5ZUN7_DURZI</name>
<dbReference type="GeneID" id="111304229"/>
<keyword evidence="3" id="KW-0325">Glycoprotein</keyword>
<dbReference type="AlphaFoldDB" id="A0A6P5ZUN7"/>
<dbReference type="PROSITE" id="PS51485">
    <property type="entry name" value="PHYTOCYANIN"/>
    <property type="match status" value="1"/>
</dbReference>
<dbReference type="PANTHER" id="PTHR33021">
    <property type="entry name" value="BLUE COPPER PROTEIN"/>
    <property type="match status" value="1"/>
</dbReference>
<keyword evidence="4" id="KW-0472">Membrane</keyword>
<dbReference type="RefSeq" id="XP_022756489.1">
    <property type="nucleotide sequence ID" value="XM_022900754.1"/>
</dbReference>
<dbReference type="OrthoDB" id="5421909at2759"/>
<keyword evidence="5" id="KW-0732">Signal</keyword>
<dbReference type="GO" id="GO:0009055">
    <property type="term" value="F:electron transfer activity"/>
    <property type="evidence" value="ECO:0007669"/>
    <property type="project" value="InterPro"/>
</dbReference>
<dbReference type="InterPro" id="IPR039391">
    <property type="entry name" value="Phytocyanin-like"/>
</dbReference>
<evidence type="ECO:0000256" key="5">
    <source>
        <dbReference type="SAM" id="SignalP"/>
    </source>
</evidence>
<gene>
    <name evidence="8" type="primary">LOC111304229</name>
</gene>
<reference evidence="8" key="1">
    <citation type="submission" date="2025-08" db="UniProtKB">
        <authorList>
            <consortium name="RefSeq"/>
        </authorList>
    </citation>
    <scope>IDENTIFICATION</scope>
    <source>
        <tissue evidence="8">Fruit stalk</tissue>
    </source>
</reference>
<evidence type="ECO:0000256" key="4">
    <source>
        <dbReference type="SAM" id="Phobius"/>
    </source>
</evidence>
<evidence type="ECO:0000256" key="1">
    <source>
        <dbReference type="ARBA" id="ARBA00022723"/>
    </source>
</evidence>
<feature type="domain" description="Phytocyanin" evidence="6">
    <location>
        <begin position="25"/>
        <end position="128"/>
    </location>
</feature>
<keyword evidence="1" id="KW-0479">Metal-binding</keyword>
<evidence type="ECO:0000256" key="2">
    <source>
        <dbReference type="ARBA" id="ARBA00023008"/>
    </source>
</evidence>
<dbReference type="KEGG" id="dzi:111304229"/>
<evidence type="ECO:0000259" key="6">
    <source>
        <dbReference type="PROSITE" id="PS51485"/>
    </source>
</evidence>
<keyword evidence="2" id="KW-0186">Copper</keyword>
<feature type="chain" id="PRO_5027879217" evidence="5">
    <location>
        <begin position="25"/>
        <end position="163"/>
    </location>
</feature>
<dbReference type="FunFam" id="2.60.40.420:FF:000003">
    <property type="entry name" value="Blue copper"/>
    <property type="match status" value="1"/>
</dbReference>
<proteinExistence type="predicted"/>
<evidence type="ECO:0000313" key="7">
    <source>
        <dbReference type="Proteomes" id="UP000515121"/>
    </source>
</evidence>